<dbReference type="Pfam" id="PF00072">
    <property type="entry name" value="Response_reg"/>
    <property type="match status" value="1"/>
</dbReference>
<dbReference type="EMBL" id="MHKE01000014">
    <property type="protein sequence ID" value="OGY83317.1"/>
    <property type="molecule type" value="Genomic_DNA"/>
</dbReference>
<dbReference type="InterPro" id="IPR050595">
    <property type="entry name" value="Bact_response_regulator"/>
</dbReference>
<feature type="domain" description="Response regulatory" evidence="4">
    <location>
        <begin position="5"/>
        <end position="121"/>
    </location>
</feature>
<protein>
    <recommendedName>
        <fullName evidence="4">Response regulatory domain-containing protein</fullName>
    </recommendedName>
</protein>
<name>A0A1G2B513_9BACT</name>
<dbReference type="PROSITE" id="PS50110">
    <property type="entry name" value="RESPONSE_REGULATORY"/>
    <property type="match status" value="1"/>
</dbReference>
<evidence type="ECO:0000313" key="6">
    <source>
        <dbReference type="Proteomes" id="UP000179164"/>
    </source>
</evidence>
<dbReference type="Gene3D" id="3.40.50.2300">
    <property type="match status" value="1"/>
</dbReference>
<evidence type="ECO:0000256" key="3">
    <source>
        <dbReference type="PROSITE-ProRule" id="PRU00169"/>
    </source>
</evidence>
<gene>
    <name evidence="5" type="ORF">A2898_03450</name>
</gene>
<dbReference type="STRING" id="1798543.A2898_03450"/>
<comment type="caution">
    <text evidence="5">The sequence shown here is derived from an EMBL/GenBank/DDBJ whole genome shotgun (WGS) entry which is preliminary data.</text>
</comment>
<dbReference type="InterPro" id="IPR011006">
    <property type="entry name" value="CheY-like_superfamily"/>
</dbReference>
<evidence type="ECO:0000256" key="1">
    <source>
        <dbReference type="ARBA" id="ARBA00022553"/>
    </source>
</evidence>
<dbReference type="PANTHER" id="PTHR44591">
    <property type="entry name" value="STRESS RESPONSE REGULATOR PROTEIN 1"/>
    <property type="match status" value="1"/>
</dbReference>
<dbReference type="SMART" id="SM00448">
    <property type="entry name" value="REC"/>
    <property type="match status" value="1"/>
</dbReference>
<dbReference type="PANTHER" id="PTHR44591:SF14">
    <property type="entry name" value="PROTEIN PILG"/>
    <property type="match status" value="1"/>
</dbReference>
<keyword evidence="1" id="KW-0597">Phosphoprotein</keyword>
<accession>A0A1G2B513</accession>
<comment type="caution">
    <text evidence="3">Lacks conserved residue(s) required for the propagation of feature annotation.</text>
</comment>
<sequence length="123" mass="13833">MPKKILLIVEDDLPSLNAMQDKFIAEKFEVFAANDGKVGEQIALSRHPDLILLGILMPKKHGLAVLRDIRKDDWGKKVPVLVLTNLSEGPEHREAREEGADTLVKSDVKLEDVVQKVKEKLQM</sequence>
<evidence type="ECO:0000259" key="4">
    <source>
        <dbReference type="PROSITE" id="PS50110"/>
    </source>
</evidence>
<organism evidence="5 6">
    <name type="scientific">Candidatus Kerfeldbacteria bacterium RIFCSPLOWO2_01_FULL_48_11</name>
    <dbReference type="NCBI Taxonomy" id="1798543"/>
    <lineage>
        <taxon>Bacteria</taxon>
        <taxon>Candidatus Kerfeldiibacteriota</taxon>
    </lineage>
</organism>
<reference evidence="5 6" key="1">
    <citation type="journal article" date="2016" name="Nat. Commun.">
        <title>Thousands of microbial genomes shed light on interconnected biogeochemical processes in an aquifer system.</title>
        <authorList>
            <person name="Anantharaman K."/>
            <person name="Brown C.T."/>
            <person name="Hug L.A."/>
            <person name="Sharon I."/>
            <person name="Castelle C.J."/>
            <person name="Probst A.J."/>
            <person name="Thomas B.C."/>
            <person name="Singh A."/>
            <person name="Wilkins M.J."/>
            <person name="Karaoz U."/>
            <person name="Brodie E.L."/>
            <person name="Williams K.H."/>
            <person name="Hubbard S.S."/>
            <person name="Banfield J.F."/>
        </authorList>
    </citation>
    <scope>NUCLEOTIDE SEQUENCE [LARGE SCALE GENOMIC DNA]</scope>
</reference>
<dbReference type="SUPFAM" id="SSF52172">
    <property type="entry name" value="CheY-like"/>
    <property type="match status" value="1"/>
</dbReference>
<dbReference type="AlphaFoldDB" id="A0A1G2B513"/>
<evidence type="ECO:0000313" key="5">
    <source>
        <dbReference type="EMBL" id="OGY83317.1"/>
    </source>
</evidence>
<proteinExistence type="predicted"/>
<dbReference type="Proteomes" id="UP000179164">
    <property type="component" value="Unassembled WGS sequence"/>
</dbReference>
<dbReference type="InterPro" id="IPR001789">
    <property type="entry name" value="Sig_transdc_resp-reg_receiver"/>
</dbReference>
<evidence type="ECO:0000256" key="2">
    <source>
        <dbReference type="ARBA" id="ARBA00023012"/>
    </source>
</evidence>
<dbReference type="GO" id="GO:0000160">
    <property type="term" value="P:phosphorelay signal transduction system"/>
    <property type="evidence" value="ECO:0007669"/>
    <property type="project" value="UniProtKB-KW"/>
</dbReference>
<keyword evidence="2" id="KW-0902">Two-component regulatory system</keyword>